<dbReference type="EMBL" id="VSRR010025457">
    <property type="protein sequence ID" value="MPC66885.1"/>
    <property type="molecule type" value="Genomic_DNA"/>
</dbReference>
<organism evidence="2 3">
    <name type="scientific">Portunus trituberculatus</name>
    <name type="common">Swimming crab</name>
    <name type="synonym">Neptunus trituberculatus</name>
    <dbReference type="NCBI Taxonomy" id="210409"/>
    <lineage>
        <taxon>Eukaryota</taxon>
        <taxon>Metazoa</taxon>
        <taxon>Ecdysozoa</taxon>
        <taxon>Arthropoda</taxon>
        <taxon>Crustacea</taxon>
        <taxon>Multicrustacea</taxon>
        <taxon>Malacostraca</taxon>
        <taxon>Eumalacostraca</taxon>
        <taxon>Eucarida</taxon>
        <taxon>Decapoda</taxon>
        <taxon>Pleocyemata</taxon>
        <taxon>Brachyura</taxon>
        <taxon>Eubrachyura</taxon>
        <taxon>Portunoidea</taxon>
        <taxon>Portunidae</taxon>
        <taxon>Portuninae</taxon>
        <taxon>Portunus</taxon>
    </lineage>
</organism>
<comment type="caution">
    <text evidence="2">The sequence shown here is derived from an EMBL/GenBank/DDBJ whole genome shotgun (WGS) entry which is preliminary data.</text>
</comment>
<evidence type="ECO:0000313" key="2">
    <source>
        <dbReference type="EMBL" id="MPC66885.1"/>
    </source>
</evidence>
<dbReference type="AlphaFoldDB" id="A0A5B7HB87"/>
<keyword evidence="1" id="KW-0812">Transmembrane</keyword>
<keyword evidence="3" id="KW-1185">Reference proteome</keyword>
<dbReference type="Proteomes" id="UP000324222">
    <property type="component" value="Unassembled WGS sequence"/>
</dbReference>
<reference evidence="2 3" key="1">
    <citation type="submission" date="2019-05" db="EMBL/GenBank/DDBJ databases">
        <title>Another draft genome of Portunus trituberculatus and its Hox gene families provides insights of decapod evolution.</title>
        <authorList>
            <person name="Jeong J.-H."/>
            <person name="Song I."/>
            <person name="Kim S."/>
            <person name="Choi T."/>
            <person name="Kim D."/>
            <person name="Ryu S."/>
            <person name="Kim W."/>
        </authorList>
    </citation>
    <scope>NUCLEOTIDE SEQUENCE [LARGE SCALE GENOMIC DNA]</scope>
    <source>
        <tissue evidence="2">Muscle</tissue>
    </source>
</reference>
<name>A0A5B7HB87_PORTR</name>
<keyword evidence="1" id="KW-1133">Transmembrane helix</keyword>
<proteinExistence type="predicted"/>
<keyword evidence="1" id="KW-0472">Membrane</keyword>
<accession>A0A5B7HB87</accession>
<protein>
    <recommendedName>
        <fullName evidence="4">Transmembrane protein</fullName>
    </recommendedName>
</protein>
<evidence type="ECO:0000313" key="3">
    <source>
        <dbReference type="Proteomes" id="UP000324222"/>
    </source>
</evidence>
<sequence length="103" mass="11448">MRNTCVAQRNAVMKVDPVTQFAFIGHLLPATHCSASLLSTAVYVQVKRLHAYHSLLCKEREEKFSEEALLRKLTSRTERDDCVVVVVVVVVVVIAVIMGPVVL</sequence>
<evidence type="ECO:0008006" key="4">
    <source>
        <dbReference type="Google" id="ProtNLM"/>
    </source>
</evidence>
<gene>
    <name evidence="2" type="ORF">E2C01_061040</name>
</gene>
<feature type="transmembrane region" description="Helical" evidence="1">
    <location>
        <begin position="82"/>
        <end position="102"/>
    </location>
</feature>
<evidence type="ECO:0000256" key="1">
    <source>
        <dbReference type="SAM" id="Phobius"/>
    </source>
</evidence>